<organism evidence="2 3">
    <name type="scientific">Phialocephala subalpina</name>
    <dbReference type="NCBI Taxonomy" id="576137"/>
    <lineage>
        <taxon>Eukaryota</taxon>
        <taxon>Fungi</taxon>
        <taxon>Dikarya</taxon>
        <taxon>Ascomycota</taxon>
        <taxon>Pezizomycotina</taxon>
        <taxon>Leotiomycetes</taxon>
        <taxon>Helotiales</taxon>
        <taxon>Mollisiaceae</taxon>
        <taxon>Phialocephala</taxon>
        <taxon>Phialocephala fortinii species complex</taxon>
    </lineage>
</organism>
<gene>
    <name evidence="2" type="ORF">PAC_02366</name>
</gene>
<proteinExistence type="predicted"/>
<dbReference type="EMBL" id="FJOG01000002">
    <property type="protein sequence ID" value="CZR52489.1"/>
    <property type="molecule type" value="Genomic_DNA"/>
</dbReference>
<keyword evidence="1" id="KW-0732">Signal</keyword>
<accession>A0A1L7WI88</accession>
<evidence type="ECO:0000313" key="3">
    <source>
        <dbReference type="Proteomes" id="UP000184330"/>
    </source>
</evidence>
<dbReference type="Proteomes" id="UP000184330">
    <property type="component" value="Unassembled WGS sequence"/>
</dbReference>
<dbReference type="PANTHER" id="PTHR35605">
    <property type="entry name" value="ECP2 EFFECTOR PROTEIN DOMAIN-CONTAINING PROTEIN-RELATED"/>
    <property type="match status" value="1"/>
</dbReference>
<feature type="chain" id="PRO_5012408536" description="Secreted protein" evidence="1">
    <location>
        <begin position="21"/>
        <end position="205"/>
    </location>
</feature>
<evidence type="ECO:0008006" key="4">
    <source>
        <dbReference type="Google" id="ProtNLM"/>
    </source>
</evidence>
<dbReference type="AlphaFoldDB" id="A0A1L7WI88"/>
<evidence type="ECO:0000256" key="1">
    <source>
        <dbReference type="SAM" id="SignalP"/>
    </source>
</evidence>
<reference evidence="2 3" key="1">
    <citation type="submission" date="2016-03" db="EMBL/GenBank/DDBJ databases">
        <authorList>
            <person name="Ploux O."/>
        </authorList>
    </citation>
    <scope>NUCLEOTIDE SEQUENCE [LARGE SCALE GENOMIC DNA]</scope>
    <source>
        <strain evidence="2 3">UAMH 11012</strain>
    </source>
</reference>
<evidence type="ECO:0000313" key="2">
    <source>
        <dbReference type="EMBL" id="CZR52489.1"/>
    </source>
</evidence>
<protein>
    <recommendedName>
        <fullName evidence="4">Secreted protein</fullName>
    </recommendedName>
</protein>
<dbReference type="OrthoDB" id="3466524at2759"/>
<name>A0A1L7WI88_9HELO</name>
<feature type="signal peptide" evidence="1">
    <location>
        <begin position="1"/>
        <end position="20"/>
    </location>
</feature>
<sequence length="205" mass="22085">MYTAKYICILSAMLIAGVQAITTPIEGYGVVDFTWEVETSPGGPKENLTGTVQEVISQLSTINSNWKSDFNLTESLLPRSGLQKRLNFPFTSLLCNIRLDEWGTAYRNAINDGINYLNGVPGIPTNGPGPGNCGRVSCSYGSAIWWCNDETQTFSLPGFSTIAAGAQAIQDNCPDSPGSLSGLVNGQVFAQFLQNWNTIVRGDTC</sequence>
<dbReference type="PANTHER" id="PTHR35605:SF1">
    <property type="entry name" value="ECP2 EFFECTOR PROTEIN DOMAIN-CONTAINING PROTEIN-RELATED"/>
    <property type="match status" value="1"/>
</dbReference>
<dbReference type="STRING" id="576137.A0A1L7WI88"/>
<keyword evidence="3" id="KW-1185">Reference proteome</keyword>